<dbReference type="InterPro" id="IPR005522">
    <property type="entry name" value="IPK"/>
</dbReference>
<dbReference type="RefSeq" id="XP_014146553.1">
    <property type="nucleotide sequence ID" value="XM_014291078.1"/>
</dbReference>
<dbReference type="Proteomes" id="UP000054560">
    <property type="component" value="Unassembled WGS sequence"/>
</dbReference>
<name>A0A0L0F7X6_9EUKA</name>
<dbReference type="EMBL" id="KQ246706">
    <property type="protein sequence ID" value="KNC72651.1"/>
    <property type="molecule type" value="Genomic_DNA"/>
</dbReference>
<sequence>MQDLLYGFNGPCVMDCKIGYRTFLESEVQNEELRPDLLGKMRKLSPGDITAEEEKAGGVTKLRYMQFRENLSSTSKLGFRIEGIK</sequence>
<evidence type="ECO:0000256" key="2">
    <source>
        <dbReference type="ARBA" id="ARBA00022679"/>
    </source>
</evidence>
<keyword evidence="2 4" id="KW-0808">Transferase</keyword>
<dbReference type="GO" id="GO:0005634">
    <property type="term" value="C:nucleus"/>
    <property type="evidence" value="ECO:0007669"/>
    <property type="project" value="TreeGrafter"/>
</dbReference>
<evidence type="ECO:0000256" key="3">
    <source>
        <dbReference type="ARBA" id="ARBA00022777"/>
    </source>
</evidence>
<dbReference type="AlphaFoldDB" id="A0A0L0F7X6"/>
<proteinExistence type="inferred from homology"/>
<dbReference type="eggNOG" id="KOG1621">
    <property type="taxonomic scope" value="Eukaryota"/>
</dbReference>
<feature type="non-terminal residue" evidence="5">
    <location>
        <position position="85"/>
    </location>
</feature>
<dbReference type="OrthoDB" id="338650at2759"/>
<organism evidence="5 6">
    <name type="scientific">Sphaeroforma arctica JP610</name>
    <dbReference type="NCBI Taxonomy" id="667725"/>
    <lineage>
        <taxon>Eukaryota</taxon>
        <taxon>Ichthyosporea</taxon>
        <taxon>Ichthyophonida</taxon>
        <taxon>Sphaeroforma</taxon>
    </lineage>
</organism>
<dbReference type="Pfam" id="PF03770">
    <property type="entry name" value="IPK"/>
    <property type="match status" value="1"/>
</dbReference>
<dbReference type="STRING" id="667725.A0A0L0F7X6"/>
<accession>A0A0L0F7X6</accession>
<comment type="similarity">
    <text evidence="1 4">Belongs to the inositol phosphokinase (IPK) family.</text>
</comment>
<evidence type="ECO:0000313" key="6">
    <source>
        <dbReference type="Proteomes" id="UP000054560"/>
    </source>
</evidence>
<evidence type="ECO:0000313" key="5">
    <source>
        <dbReference type="EMBL" id="KNC72651.1"/>
    </source>
</evidence>
<dbReference type="PANTHER" id="PTHR12400">
    <property type="entry name" value="INOSITOL POLYPHOSPHATE KINASE"/>
    <property type="match status" value="1"/>
</dbReference>
<dbReference type="GO" id="GO:0005737">
    <property type="term" value="C:cytoplasm"/>
    <property type="evidence" value="ECO:0007669"/>
    <property type="project" value="TreeGrafter"/>
</dbReference>
<dbReference type="InterPro" id="IPR038286">
    <property type="entry name" value="IPK_sf"/>
</dbReference>
<dbReference type="GO" id="GO:0000828">
    <property type="term" value="F:inositol hexakisphosphate kinase activity"/>
    <property type="evidence" value="ECO:0007669"/>
    <property type="project" value="TreeGrafter"/>
</dbReference>
<dbReference type="PANTHER" id="PTHR12400:SF21">
    <property type="entry name" value="KINASE"/>
    <property type="match status" value="1"/>
</dbReference>
<dbReference type="Gene3D" id="3.30.470.160">
    <property type="entry name" value="Inositol polyphosphate kinase"/>
    <property type="match status" value="1"/>
</dbReference>
<reference evidence="5 6" key="1">
    <citation type="submission" date="2011-02" db="EMBL/GenBank/DDBJ databases">
        <title>The Genome Sequence of Sphaeroforma arctica JP610.</title>
        <authorList>
            <consortium name="The Broad Institute Genome Sequencing Platform"/>
            <person name="Russ C."/>
            <person name="Cuomo C."/>
            <person name="Young S.K."/>
            <person name="Zeng Q."/>
            <person name="Gargeya S."/>
            <person name="Alvarado L."/>
            <person name="Berlin A."/>
            <person name="Chapman S.B."/>
            <person name="Chen Z."/>
            <person name="Freedman E."/>
            <person name="Gellesch M."/>
            <person name="Goldberg J."/>
            <person name="Griggs A."/>
            <person name="Gujja S."/>
            <person name="Heilman E."/>
            <person name="Heiman D."/>
            <person name="Howarth C."/>
            <person name="Mehta T."/>
            <person name="Neiman D."/>
            <person name="Pearson M."/>
            <person name="Roberts A."/>
            <person name="Saif S."/>
            <person name="Shea T."/>
            <person name="Shenoy N."/>
            <person name="Sisk P."/>
            <person name="Stolte C."/>
            <person name="Sykes S."/>
            <person name="White J."/>
            <person name="Yandava C."/>
            <person name="Burger G."/>
            <person name="Gray M.W."/>
            <person name="Holland P.W.H."/>
            <person name="King N."/>
            <person name="Lang F.B.F."/>
            <person name="Roger A.J."/>
            <person name="Ruiz-Trillo I."/>
            <person name="Haas B."/>
            <person name="Nusbaum C."/>
            <person name="Birren B."/>
        </authorList>
    </citation>
    <scope>NUCLEOTIDE SEQUENCE [LARGE SCALE GENOMIC DNA]</scope>
    <source>
        <strain evidence="5 6">JP610</strain>
    </source>
</reference>
<protein>
    <recommendedName>
        <fullName evidence="4">Kinase</fullName>
        <ecNumber evidence="4">2.7.-.-</ecNumber>
    </recommendedName>
</protein>
<dbReference type="GO" id="GO:0046854">
    <property type="term" value="P:phosphatidylinositol phosphate biosynthetic process"/>
    <property type="evidence" value="ECO:0007669"/>
    <property type="project" value="TreeGrafter"/>
</dbReference>
<evidence type="ECO:0000256" key="1">
    <source>
        <dbReference type="ARBA" id="ARBA00007374"/>
    </source>
</evidence>
<keyword evidence="6" id="KW-1185">Reference proteome</keyword>
<gene>
    <name evidence="5" type="ORF">SARC_14789</name>
</gene>
<dbReference type="SUPFAM" id="SSF56104">
    <property type="entry name" value="SAICAR synthase-like"/>
    <property type="match status" value="1"/>
</dbReference>
<keyword evidence="3 4" id="KW-0418">Kinase</keyword>
<dbReference type="EC" id="2.7.-.-" evidence="4"/>
<dbReference type="GO" id="GO:0032958">
    <property type="term" value="P:inositol phosphate biosynthetic process"/>
    <property type="evidence" value="ECO:0007669"/>
    <property type="project" value="InterPro"/>
</dbReference>
<evidence type="ECO:0000256" key="4">
    <source>
        <dbReference type="RuleBase" id="RU363090"/>
    </source>
</evidence>
<dbReference type="GeneID" id="25915293"/>